<dbReference type="EMBL" id="JACOGF010000011">
    <property type="protein sequence ID" value="MBC3919672.1"/>
    <property type="molecule type" value="Genomic_DNA"/>
</dbReference>
<feature type="transmembrane region" description="Helical" evidence="3">
    <location>
        <begin position="12"/>
        <end position="34"/>
    </location>
</feature>
<dbReference type="Proteomes" id="UP000650424">
    <property type="component" value="Unassembled WGS sequence"/>
</dbReference>
<reference evidence="4 5" key="1">
    <citation type="submission" date="2020-08" db="EMBL/GenBank/DDBJ databases">
        <title>Novel species isolated from subtropical streams in China.</title>
        <authorList>
            <person name="Lu H."/>
        </authorList>
    </citation>
    <scope>NUCLEOTIDE SEQUENCE [LARGE SCALE GENOMIC DNA]</scope>
    <source>
        <strain evidence="4 5">CY18W</strain>
    </source>
</reference>
<dbReference type="InterPro" id="IPR012902">
    <property type="entry name" value="N_methyl_site"/>
</dbReference>
<keyword evidence="3" id="KW-0472">Membrane</keyword>
<dbReference type="Gene3D" id="3.30.700.10">
    <property type="entry name" value="Glycoprotein, Type 4 Pilin"/>
    <property type="match status" value="1"/>
</dbReference>
<keyword evidence="5" id="KW-1185">Reference proteome</keyword>
<dbReference type="PANTHER" id="PTHR30093">
    <property type="entry name" value="GENERAL SECRETION PATHWAY PROTEIN G"/>
    <property type="match status" value="1"/>
</dbReference>
<gene>
    <name evidence="4" type="ORF">H8L32_19505</name>
</gene>
<protein>
    <submittedName>
        <fullName evidence="4">Prepilin-type N-terminal cleavage/methylation domain-containing protein</fullName>
    </submittedName>
</protein>
<dbReference type="PROSITE" id="PS00409">
    <property type="entry name" value="PROKAR_NTER_METHYL"/>
    <property type="match status" value="1"/>
</dbReference>
<proteinExistence type="predicted"/>
<dbReference type="PANTHER" id="PTHR30093:SF47">
    <property type="entry name" value="TYPE IV PILUS NON-CORE MINOR PILIN PILE"/>
    <property type="match status" value="1"/>
</dbReference>
<organism evidence="4 5">
    <name type="scientific">Undibacterium hunanense</name>
    <dbReference type="NCBI Taxonomy" id="2762292"/>
    <lineage>
        <taxon>Bacteria</taxon>
        <taxon>Pseudomonadati</taxon>
        <taxon>Pseudomonadota</taxon>
        <taxon>Betaproteobacteria</taxon>
        <taxon>Burkholderiales</taxon>
        <taxon>Oxalobacteraceae</taxon>
        <taxon>Undibacterium</taxon>
    </lineage>
</organism>
<dbReference type="SUPFAM" id="SSF54523">
    <property type="entry name" value="Pili subunits"/>
    <property type="match status" value="1"/>
</dbReference>
<name>A0ABR6ZUY3_9BURK</name>
<dbReference type="Pfam" id="PF07963">
    <property type="entry name" value="N_methyl"/>
    <property type="match status" value="1"/>
</dbReference>
<keyword evidence="3" id="KW-1133">Transmembrane helix</keyword>
<dbReference type="Pfam" id="PF16732">
    <property type="entry name" value="ComP_DUS"/>
    <property type="match status" value="1"/>
</dbReference>
<comment type="caution">
    <text evidence="4">The sequence shown here is derived from an EMBL/GenBank/DDBJ whole genome shotgun (WGS) entry which is preliminary data.</text>
</comment>
<dbReference type="PRINTS" id="PR00813">
    <property type="entry name" value="BCTERIALGSPG"/>
</dbReference>
<dbReference type="NCBIfam" id="TIGR02532">
    <property type="entry name" value="IV_pilin_GFxxxE"/>
    <property type="match status" value="1"/>
</dbReference>
<dbReference type="InterPro" id="IPR000983">
    <property type="entry name" value="Bac_GSPG_pilin"/>
</dbReference>
<keyword evidence="1" id="KW-0488">Methylation</keyword>
<evidence type="ECO:0000256" key="1">
    <source>
        <dbReference type="ARBA" id="ARBA00022481"/>
    </source>
</evidence>
<evidence type="ECO:0000256" key="2">
    <source>
        <dbReference type="SAM" id="MobiDB-lite"/>
    </source>
</evidence>
<feature type="compositionally biased region" description="Polar residues" evidence="2">
    <location>
        <begin position="134"/>
        <end position="145"/>
    </location>
</feature>
<sequence>MEPLMKRNAGFTLVEVMIAVVIIAIITGVAVTNYKSSMQNSRRSTAQADLMTLAQFMERTHTEALTYMPGATPAVPTLPFTVSPQTGTTYYNITLVGTTSKFYTLRATPTGTQTGNGNLEIDSTGARRWDKNNDGSFSADENTWK</sequence>
<feature type="region of interest" description="Disordered" evidence="2">
    <location>
        <begin position="113"/>
        <end position="145"/>
    </location>
</feature>
<accession>A0ABR6ZUY3</accession>
<evidence type="ECO:0000313" key="5">
    <source>
        <dbReference type="Proteomes" id="UP000650424"/>
    </source>
</evidence>
<evidence type="ECO:0000256" key="3">
    <source>
        <dbReference type="SAM" id="Phobius"/>
    </source>
</evidence>
<dbReference type="InterPro" id="IPR045584">
    <property type="entry name" value="Pilin-like"/>
</dbReference>
<dbReference type="InterPro" id="IPR031982">
    <property type="entry name" value="PilE-like"/>
</dbReference>
<keyword evidence="3" id="KW-0812">Transmembrane</keyword>
<evidence type="ECO:0000313" key="4">
    <source>
        <dbReference type="EMBL" id="MBC3919672.1"/>
    </source>
</evidence>